<dbReference type="NCBIfam" id="NF001965">
    <property type="entry name" value="PRK00742.1"/>
    <property type="match status" value="1"/>
</dbReference>
<evidence type="ECO:0000256" key="2">
    <source>
        <dbReference type="ARBA" id="ARBA00022500"/>
    </source>
</evidence>
<dbReference type="GO" id="GO:0006935">
    <property type="term" value="P:chemotaxis"/>
    <property type="evidence" value="ECO:0007669"/>
    <property type="project" value="UniProtKB-UniRule"/>
</dbReference>
<comment type="catalytic activity">
    <reaction evidence="5">
        <text>L-glutaminyl-[protein] + H2O = L-glutamyl-[protein] + NH4(+)</text>
        <dbReference type="Rhea" id="RHEA:16441"/>
        <dbReference type="Rhea" id="RHEA-COMP:10207"/>
        <dbReference type="Rhea" id="RHEA-COMP:10208"/>
        <dbReference type="ChEBI" id="CHEBI:15377"/>
        <dbReference type="ChEBI" id="CHEBI:28938"/>
        <dbReference type="ChEBI" id="CHEBI:29973"/>
        <dbReference type="ChEBI" id="CHEBI:30011"/>
        <dbReference type="EC" id="3.5.1.44"/>
    </reaction>
</comment>
<dbReference type="Gene3D" id="3.40.50.180">
    <property type="entry name" value="Methylesterase CheB, C-terminal domain"/>
    <property type="match status" value="1"/>
</dbReference>
<feature type="domain" description="CheB-type methylesterase" evidence="9">
    <location>
        <begin position="167"/>
        <end position="339"/>
    </location>
</feature>
<keyword evidence="5 7" id="KW-0597">Phosphoprotein</keyword>
<dbReference type="PANTHER" id="PTHR42872">
    <property type="entry name" value="PROTEIN-GLUTAMATE METHYLESTERASE/PROTEIN-GLUTAMINE GLUTAMINASE"/>
    <property type="match status" value="1"/>
</dbReference>
<dbReference type="PANTHER" id="PTHR42872:SF6">
    <property type="entry name" value="PROTEIN-GLUTAMATE METHYLESTERASE_PROTEIN-GLUTAMINE GLUTAMINASE"/>
    <property type="match status" value="1"/>
</dbReference>
<dbReference type="InterPro" id="IPR008248">
    <property type="entry name" value="CheB-like"/>
</dbReference>
<dbReference type="EMBL" id="PTQZ01000024">
    <property type="protein sequence ID" value="PQA49515.1"/>
    <property type="molecule type" value="Genomic_DNA"/>
</dbReference>
<comment type="caution">
    <text evidence="10">The sequence shown here is derived from an EMBL/GenBank/DDBJ whole genome shotgun (WGS) entry which is preliminary data.</text>
</comment>
<evidence type="ECO:0000256" key="4">
    <source>
        <dbReference type="ARBA" id="ARBA00048267"/>
    </source>
</evidence>
<comment type="function">
    <text evidence="5">Involved in chemotaxis. Part of a chemotaxis signal transduction system that modulates chemotaxis in response to various stimuli. Catalyzes the demethylation of specific methylglutamate residues introduced into the chemoreceptors (methyl-accepting chemotaxis proteins or MCP) by CheR. Also mediates the irreversible deamidation of specific glutamine residues to glutamic acid.</text>
</comment>
<evidence type="ECO:0000259" key="8">
    <source>
        <dbReference type="PROSITE" id="PS50110"/>
    </source>
</evidence>
<proteinExistence type="inferred from homology"/>
<accession>A0A2P6AUD6</accession>
<keyword evidence="3 5" id="KW-0378">Hydrolase</keyword>
<comment type="PTM">
    <text evidence="5">Phosphorylated by CheA. Phosphorylation of the N-terminal regulatory domain activates the methylesterase activity.</text>
</comment>
<protein>
    <recommendedName>
        <fullName evidence="5">Protein-glutamate methylesterase/protein-glutamine glutaminase</fullName>
        <ecNumber evidence="5">3.1.1.61</ecNumber>
        <ecNumber evidence="5">3.5.1.44</ecNumber>
    </recommendedName>
</protein>
<dbReference type="Proteomes" id="UP000243900">
    <property type="component" value="Unassembled WGS sequence"/>
</dbReference>
<dbReference type="Pfam" id="PF01339">
    <property type="entry name" value="CheB_methylest"/>
    <property type="match status" value="1"/>
</dbReference>
<dbReference type="NCBIfam" id="NF009206">
    <property type="entry name" value="PRK12555.1"/>
    <property type="match status" value="1"/>
</dbReference>
<dbReference type="GO" id="GO:0050568">
    <property type="term" value="F:protein-glutamine glutaminase activity"/>
    <property type="evidence" value="ECO:0007669"/>
    <property type="project" value="UniProtKB-UniRule"/>
</dbReference>
<feature type="active site" evidence="5 6">
    <location>
        <position position="205"/>
    </location>
</feature>
<comment type="catalytic activity">
    <reaction evidence="4 5">
        <text>[protein]-L-glutamate 5-O-methyl ester + H2O = L-glutamyl-[protein] + methanol + H(+)</text>
        <dbReference type="Rhea" id="RHEA:23236"/>
        <dbReference type="Rhea" id="RHEA-COMP:10208"/>
        <dbReference type="Rhea" id="RHEA-COMP:10311"/>
        <dbReference type="ChEBI" id="CHEBI:15377"/>
        <dbReference type="ChEBI" id="CHEBI:15378"/>
        <dbReference type="ChEBI" id="CHEBI:17790"/>
        <dbReference type="ChEBI" id="CHEBI:29973"/>
        <dbReference type="ChEBI" id="CHEBI:82795"/>
        <dbReference type="EC" id="3.1.1.61"/>
    </reaction>
</comment>
<comment type="domain">
    <text evidence="5">Contains a C-terminal catalytic domain, and an N-terminal region which modulates catalytic activity.</text>
</comment>
<evidence type="ECO:0000256" key="5">
    <source>
        <dbReference type="HAMAP-Rule" id="MF_00099"/>
    </source>
</evidence>
<evidence type="ECO:0000313" key="11">
    <source>
        <dbReference type="Proteomes" id="UP000243900"/>
    </source>
</evidence>
<feature type="domain" description="Response regulatory" evidence="8">
    <location>
        <begin position="15"/>
        <end position="132"/>
    </location>
</feature>
<name>A0A2P6AUD6_9GAMM</name>
<comment type="similarity">
    <text evidence="5">Belongs to the CheB family.</text>
</comment>
<dbReference type="SUPFAM" id="SSF52172">
    <property type="entry name" value="CheY-like"/>
    <property type="match status" value="1"/>
</dbReference>
<keyword evidence="11" id="KW-1185">Reference proteome</keyword>
<dbReference type="GO" id="GO:0008984">
    <property type="term" value="F:protein-glutamate methylesterase activity"/>
    <property type="evidence" value="ECO:0007669"/>
    <property type="project" value="UniProtKB-UniRule"/>
</dbReference>
<feature type="modified residue" description="4-aspartylphosphate" evidence="5 7">
    <location>
        <position position="66"/>
    </location>
</feature>
<dbReference type="InterPro" id="IPR000673">
    <property type="entry name" value="Sig_transdc_resp-reg_Me-estase"/>
</dbReference>
<dbReference type="SUPFAM" id="SSF52738">
    <property type="entry name" value="Methylesterase CheB, C-terminal domain"/>
    <property type="match status" value="1"/>
</dbReference>
<comment type="subcellular location">
    <subcellularLocation>
        <location evidence="5">Cytoplasm</location>
    </subcellularLocation>
</comment>
<gene>
    <name evidence="5" type="primary">cheB</name>
    <name evidence="10" type="ORF">C5O18_02225</name>
</gene>
<dbReference type="GO" id="GO:0005737">
    <property type="term" value="C:cytoplasm"/>
    <property type="evidence" value="ECO:0007669"/>
    <property type="project" value="UniProtKB-SubCell"/>
</dbReference>
<keyword evidence="1 5" id="KW-0963">Cytoplasm</keyword>
<feature type="active site" evidence="5 6">
    <location>
        <position position="179"/>
    </location>
</feature>
<dbReference type="CDD" id="cd16432">
    <property type="entry name" value="CheB_Rec"/>
    <property type="match status" value="1"/>
</dbReference>
<evidence type="ECO:0000313" key="10">
    <source>
        <dbReference type="EMBL" id="PQA49515.1"/>
    </source>
</evidence>
<dbReference type="AlphaFoldDB" id="A0A2P6AUD6"/>
<evidence type="ECO:0000256" key="3">
    <source>
        <dbReference type="ARBA" id="ARBA00022801"/>
    </source>
</evidence>
<dbReference type="InterPro" id="IPR011006">
    <property type="entry name" value="CheY-like_superfamily"/>
</dbReference>
<keyword evidence="2 5" id="KW-0145">Chemotaxis</keyword>
<dbReference type="HAMAP" id="MF_00099">
    <property type="entry name" value="CheB_chemtxs"/>
    <property type="match status" value="1"/>
</dbReference>
<evidence type="ECO:0000259" key="9">
    <source>
        <dbReference type="PROSITE" id="PS50122"/>
    </source>
</evidence>
<feature type="active site" evidence="5 6">
    <location>
        <position position="302"/>
    </location>
</feature>
<sequence>MTAAQRGVSPDGQIRVLVVDDSPSMRLLLQQMINREQDMRVVGTAPDPHAARELIKQLRPDLITLDVEMPGMNGLEFLDRLMRLHPMPVLMISSLTAEGSEQSLRALELGAVDIIRKRALTPKSEFLAMAAEVADKIRAAYQAVPHFRRRAPLRQVSARPLVHAGARFDRRKVVVVGASTGGTEAIKDFLEVMPPGCPPILLTQHMPEDFTFRFAKRLNDCCAIRVKEAEAGERLQPGWAYIAPGHSHMLVRRVTGGGYETVLSQGPEVNLHRPAVDVLFDSAAEAVGRHAVGVLLTGMGKDGAAGLLRLRESGATTFTQDEASCVVFGMPRAARELGASCAEGPPARLADLALAALRDRPEEVS</sequence>
<dbReference type="CDD" id="cd17541">
    <property type="entry name" value="REC_CheB-like"/>
    <property type="match status" value="1"/>
</dbReference>
<evidence type="ECO:0000256" key="7">
    <source>
        <dbReference type="PROSITE-ProRule" id="PRU00169"/>
    </source>
</evidence>
<dbReference type="PIRSF" id="PIRSF000876">
    <property type="entry name" value="RR_chemtxs_CheB"/>
    <property type="match status" value="1"/>
</dbReference>
<dbReference type="EC" id="3.1.1.61" evidence="5"/>
<dbReference type="SMART" id="SM00448">
    <property type="entry name" value="REC"/>
    <property type="match status" value="1"/>
</dbReference>
<reference evidence="11" key="1">
    <citation type="submission" date="2018-02" db="EMBL/GenBank/DDBJ databases">
        <title>Genome sequencing of Solimonas sp. HR-BB.</title>
        <authorList>
            <person name="Lee Y."/>
            <person name="Jeon C.O."/>
        </authorList>
    </citation>
    <scope>NUCLEOTIDE SEQUENCE [LARGE SCALE GENOMIC DNA]</scope>
    <source>
        <strain evidence="11">HR-E</strain>
    </source>
</reference>
<dbReference type="EC" id="3.5.1.44" evidence="5"/>
<dbReference type="Pfam" id="PF00072">
    <property type="entry name" value="Response_reg"/>
    <property type="match status" value="1"/>
</dbReference>
<dbReference type="InterPro" id="IPR035909">
    <property type="entry name" value="CheB_C"/>
</dbReference>
<organism evidence="10 11">
    <name type="scientific">Amnimonas aquatica</name>
    <dbReference type="NCBI Taxonomy" id="2094561"/>
    <lineage>
        <taxon>Bacteria</taxon>
        <taxon>Pseudomonadati</taxon>
        <taxon>Pseudomonadota</taxon>
        <taxon>Gammaproteobacteria</taxon>
        <taxon>Moraxellales</taxon>
        <taxon>Moraxellaceae</taxon>
        <taxon>Amnimonas</taxon>
    </lineage>
</organism>
<dbReference type="Gene3D" id="3.40.50.2300">
    <property type="match status" value="1"/>
</dbReference>
<evidence type="ECO:0000256" key="6">
    <source>
        <dbReference type="PROSITE-ProRule" id="PRU00050"/>
    </source>
</evidence>
<evidence type="ECO:0000256" key="1">
    <source>
        <dbReference type="ARBA" id="ARBA00022490"/>
    </source>
</evidence>
<dbReference type="OrthoDB" id="9793421at2"/>
<dbReference type="PROSITE" id="PS50110">
    <property type="entry name" value="RESPONSE_REGULATORY"/>
    <property type="match status" value="1"/>
</dbReference>
<dbReference type="PROSITE" id="PS50122">
    <property type="entry name" value="CHEB"/>
    <property type="match status" value="1"/>
</dbReference>
<dbReference type="InterPro" id="IPR001789">
    <property type="entry name" value="Sig_transdc_resp-reg_receiver"/>
</dbReference>
<dbReference type="GO" id="GO:0000156">
    <property type="term" value="F:phosphorelay response regulator activity"/>
    <property type="evidence" value="ECO:0007669"/>
    <property type="project" value="InterPro"/>
</dbReference>